<dbReference type="InterPro" id="IPR041270">
    <property type="entry name" value="Phage_ABA_S"/>
</dbReference>
<dbReference type="InterPro" id="IPR028985">
    <property type="entry name" value="Bacillus_phage_prot-like"/>
</dbReference>
<gene>
    <name evidence="2" type="ORF">OPHB3_1951</name>
</gene>
<dbReference type="RefSeq" id="WP_058950168.1">
    <property type="nucleotide sequence ID" value="NZ_BBXV01000023.1"/>
</dbReference>
<feature type="domain" description="Phage ABA sandwich" evidence="1">
    <location>
        <begin position="8"/>
        <end position="106"/>
    </location>
</feature>
<dbReference type="AlphaFoldDB" id="A0A0U9HGB2"/>
<proteinExistence type="predicted"/>
<evidence type="ECO:0000259" key="1">
    <source>
        <dbReference type="Pfam" id="PF18066"/>
    </source>
</evidence>
<dbReference type="SUPFAM" id="SSF111074">
    <property type="entry name" value="Bacillus phage protein"/>
    <property type="match status" value="1"/>
</dbReference>
<dbReference type="Gene3D" id="3.30.2120.10">
    <property type="entry name" value="Bacillus phage protein-like"/>
    <property type="match status" value="1"/>
</dbReference>
<protein>
    <recommendedName>
        <fullName evidence="1">Phage ABA sandwich domain-containing protein</fullName>
    </recommendedName>
</protein>
<evidence type="ECO:0000313" key="3">
    <source>
        <dbReference type="Proteomes" id="UP000052946"/>
    </source>
</evidence>
<name>A0A0U9HGB2_9BACI</name>
<reference evidence="3" key="1">
    <citation type="submission" date="2015-07" db="EMBL/GenBank/DDBJ databases">
        <title>Draft Genome Sequence of Oceanobacillus picturae Heshi-B3 that Was Isolated from Fermented Rice Bran with Aging Salted Mackerel, Which Was Named Heshiko as Traditional Fermented Seafood in Japan.</title>
        <authorList>
            <person name="Akuzawa S."/>
            <person name="Nakagawa J."/>
            <person name="Kanekatsu T."/>
            <person name="Kanesaki Y."/>
            <person name="Suzuki T."/>
        </authorList>
    </citation>
    <scope>NUCLEOTIDE SEQUENCE [LARGE SCALE GENOMIC DNA]</scope>
    <source>
        <strain evidence="3">Heshi-B3</strain>
    </source>
</reference>
<dbReference type="Proteomes" id="UP000052946">
    <property type="component" value="Unassembled WGS sequence"/>
</dbReference>
<dbReference type="EMBL" id="BBXV01000023">
    <property type="protein sequence ID" value="GAQ18012.1"/>
    <property type="molecule type" value="Genomic_DNA"/>
</dbReference>
<accession>A0A0U9HGB2</accession>
<reference evidence="2 3" key="2">
    <citation type="journal article" date="2016" name="Genome Announc.">
        <title>Draft Genome Sequence of Oceanobacillus picturae Heshi-B3, Isolated from Fermented Rice Bran in a Traditional Japanese Seafood Dish.</title>
        <authorList>
            <person name="Akuzawa S."/>
            <person name="Nagaoka J."/>
            <person name="Kanekatsu M."/>
            <person name="Kanesaki Y."/>
            <person name="Suzuki T."/>
        </authorList>
    </citation>
    <scope>NUCLEOTIDE SEQUENCE [LARGE SCALE GENOMIC DNA]</scope>
    <source>
        <strain evidence="2 3">Heshi-B3</strain>
    </source>
</reference>
<organism evidence="2 3">
    <name type="scientific">Oceanobacillus picturae</name>
    <dbReference type="NCBI Taxonomy" id="171693"/>
    <lineage>
        <taxon>Bacteria</taxon>
        <taxon>Bacillati</taxon>
        <taxon>Bacillota</taxon>
        <taxon>Bacilli</taxon>
        <taxon>Bacillales</taxon>
        <taxon>Bacillaceae</taxon>
        <taxon>Oceanobacillus</taxon>
    </lineage>
</organism>
<dbReference type="Pfam" id="PF18066">
    <property type="entry name" value="Phage_ABA_S"/>
    <property type="match status" value="1"/>
</dbReference>
<comment type="caution">
    <text evidence="2">The sequence shown here is derived from an EMBL/GenBank/DDBJ whole genome shotgun (WGS) entry which is preliminary data.</text>
</comment>
<sequence length="115" mass="13057">MNNRQIDQLVAEKVMGWRLKNMSAGNYWVGEHDGLEGDWTLKQLWKPSERIDHAWEVVEKLHMTVTPQCGAPEEMNCHAEVDNQPFGNYYEAFAKTAPLAICLAALKTVGVEVKQ</sequence>
<dbReference type="OrthoDB" id="2661128at2"/>
<evidence type="ECO:0000313" key="2">
    <source>
        <dbReference type="EMBL" id="GAQ18012.1"/>
    </source>
</evidence>